<evidence type="ECO:0000256" key="5">
    <source>
        <dbReference type="ARBA" id="ARBA00023203"/>
    </source>
</evidence>
<feature type="region of interest" description="Disordered" evidence="6">
    <location>
        <begin position="265"/>
        <end position="386"/>
    </location>
</feature>
<dbReference type="Proteomes" id="UP000269208">
    <property type="component" value="Chromosome"/>
</dbReference>
<proteinExistence type="inferred from homology"/>
<dbReference type="SUPFAM" id="SSF140746">
    <property type="entry name" value="SipA N-terminal domain-like"/>
    <property type="match status" value="1"/>
</dbReference>
<dbReference type="InterPro" id="IPR015138">
    <property type="entry name" value="SipA_N"/>
</dbReference>
<gene>
    <name evidence="8" type="primary">sipA_1</name>
    <name evidence="8" type="ORF">NCTC6754_03615</name>
</gene>
<reference evidence="8 9" key="1">
    <citation type="submission" date="2018-12" db="EMBL/GenBank/DDBJ databases">
        <authorList>
            <consortium name="Pathogen Informatics"/>
        </authorList>
    </citation>
    <scope>NUCLEOTIDE SEQUENCE [LARGE SCALE GENOMIC DNA]</scope>
    <source>
        <strain evidence="8 9">NCTC6754</strain>
    </source>
</reference>
<accession>A0A3S4LST5</accession>
<evidence type="ECO:0000313" key="9">
    <source>
        <dbReference type="Proteomes" id="UP000269208"/>
    </source>
</evidence>
<evidence type="ECO:0000313" key="8">
    <source>
        <dbReference type="EMBL" id="VEB55059.1"/>
    </source>
</evidence>
<keyword evidence="3" id="KW-0964">Secreted</keyword>
<feature type="region of interest" description="Disordered" evidence="6">
    <location>
        <begin position="402"/>
        <end position="426"/>
    </location>
</feature>
<evidence type="ECO:0000256" key="3">
    <source>
        <dbReference type="ARBA" id="ARBA00022525"/>
    </source>
</evidence>
<dbReference type="GO" id="GO:0003779">
    <property type="term" value="F:actin binding"/>
    <property type="evidence" value="ECO:0007669"/>
    <property type="project" value="UniProtKB-KW"/>
</dbReference>
<evidence type="ECO:0000259" key="7">
    <source>
        <dbReference type="Pfam" id="PF09052"/>
    </source>
</evidence>
<dbReference type="GO" id="GO:0005576">
    <property type="term" value="C:extracellular region"/>
    <property type="evidence" value="ECO:0007669"/>
    <property type="project" value="UniProtKB-SubCell"/>
</dbReference>
<dbReference type="AlphaFoldDB" id="A0A3S4LST5"/>
<protein>
    <submittedName>
        <fullName evidence="8">Pathogenicity island 1 effector protein SipA</fullName>
    </submittedName>
</protein>
<comment type="subcellular location">
    <subcellularLocation>
        <location evidence="1">Secreted</location>
    </subcellularLocation>
</comment>
<organism evidence="8 9">
    <name type="scientific">Salmonella enterica I</name>
    <dbReference type="NCBI Taxonomy" id="59201"/>
    <lineage>
        <taxon>Bacteria</taxon>
        <taxon>Pseudomonadati</taxon>
        <taxon>Pseudomonadota</taxon>
        <taxon>Gammaproteobacteria</taxon>
        <taxon>Enterobacterales</taxon>
        <taxon>Enterobacteriaceae</taxon>
        <taxon>Salmonella</taxon>
    </lineage>
</organism>
<feature type="compositionally biased region" description="Polar residues" evidence="6">
    <location>
        <begin position="369"/>
        <end position="383"/>
    </location>
</feature>
<evidence type="ECO:0000256" key="2">
    <source>
        <dbReference type="ARBA" id="ARBA00010123"/>
    </source>
</evidence>
<feature type="compositionally biased region" description="Basic and acidic residues" evidence="6">
    <location>
        <begin position="315"/>
        <end position="337"/>
    </location>
</feature>
<feature type="compositionally biased region" description="Low complexity" evidence="6">
    <location>
        <begin position="291"/>
        <end position="304"/>
    </location>
</feature>
<comment type="similarity">
    <text evidence="2">Belongs to the SipA/IpaA family.</text>
</comment>
<evidence type="ECO:0000256" key="4">
    <source>
        <dbReference type="ARBA" id="ARBA00023026"/>
    </source>
</evidence>
<dbReference type="Gene3D" id="1.10.4150.10">
    <property type="entry name" value="SipA N-terminal domain-like"/>
    <property type="match status" value="1"/>
</dbReference>
<keyword evidence="4" id="KW-0843">Virulence</keyword>
<evidence type="ECO:0000256" key="1">
    <source>
        <dbReference type="ARBA" id="ARBA00004613"/>
    </source>
</evidence>
<dbReference type="Pfam" id="PF09052">
    <property type="entry name" value="SipA"/>
    <property type="match status" value="1"/>
</dbReference>
<name>A0A3S4LST5_SALET</name>
<keyword evidence="5" id="KW-0009">Actin-binding</keyword>
<evidence type="ECO:0000256" key="6">
    <source>
        <dbReference type="SAM" id="MobiDB-lite"/>
    </source>
</evidence>
<sequence length="426" mass="45991">MVTSVRTQPPVIMPGMQTEIKTQATNLAANLSAVRESATTTLSGEIKGPQLEDFPALIKQASLDALFKCGKDAEALKEVFTNSNNVAGKKAIMEFAGLFRSALNATSDSPEAKTLLMKVGAEYTAQIIKDGLKEKSAFGPWLPETKKAEAKLENLEKQLLDIIKNNTGGELSKLSTNLVMQEVMPYIASCIEHNFGCTLDPLTRSNLTHLVDKAAAKAVEALDMCHQKLTQEQGTSVGREARHLEMQTLIPLLLRNVFAQIPADKLPDPKIPEPAAGPVPDGGKKAEPTGINININIDSSNHSVDNSKHINNSRSHVDNSQRHIDNSNHDNSRKTIDNSRTFIDNSQRHGESHHSTNSSNVSHSHSRVDSTTHQTETAHSASTGAIDHGIAGKIDVTAHATAEAVTNASSESKNGKVVTSEKRHYG</sequence>
<feature type="domain" description="Salmonella invasion protein A N-terminal" evidence="7">
    <location>
        <begin position="50"/>
        <end position="263"/>
    </location>
</feature>
<dbReference type="EMBL" id="LR134190">
    <property type="protein sequence ID" value="VEB55059.1"/>
    <property type="molecule type" value="Genomic_DNA"/>
</dbReference>
<dbReference type="InterPro" id="IPR023225">
    <property type="entry name" value="SipA_chaperone-bd"/>
</dbReference>